<dbReference type="AlphaFoldDB" id="A0A167QIN7"/>
<organism evidence="5 6">
    <name type="scientific">Calocera viscosa (strain TUFC12733)</name>
    <dbReference type="NCBI Taxonomy" id="1330018"/>
    <lineage>
        <taxon>Eukaryota</taxon>
        <taxon>Fungi</taxon>
        <taxon>Dikarya</taxon>
        <taxon>Basidiomycota</taxon>
        <taxon>Agaricomycotina</taxon>
        <taxon>Dacrymycetes</taxon>
        <taxon>Dacrymycetales</taxon>
        <taxon>Dacrymycetaceae</taxon>
        <taxon>Calocera</taxon>
    </lineage>
</organism>
<reference evidence="5 6" key="1">
    <citation type="journal article" date="2016" name="Mol. Biol. Evol.">
        <title>Comparative Genomics of Early-Diverging Mushroom-Forming Fungi Provides Insights into the Origins of Lignocellulose Decay Capabilities.</title>
        <authorList>
            <person name="Nagy L.G."/>
            <person name="Riley R."/>
            <person name="Tritt A."/>
            <person name="Adam C."/>
            <person name="Daum C."/>
            <person name="Floudas D."/>
            <person name="Sun H."/>
            <person name="Yadav J.S."/>
            <person name="Pangilinan J."/>
            <person name="Larsson K.H."/>
            <person name="Matsuura K."/>
            <person name="Barry K."/>
            <person name="Labutti K."/>
            <person name="Kuo R."/>
            <person name="Ohm R.A."/>
            <person name="Bhattacharya S.S."/>
            <person name="Shirouzu T."/>
            <person name="Yoshinaga Y."/>
            <person name="Martin F.M."/>
            <person name="Grigoriev I.V."/>
            <person name="Hibbett D.S."/>
        </authorList>
    </citation>
    <scope>NUCLEOTIDE SEQUENCE [LARGE SCALE GENOMIC DNA]</scope>
    <source>
        <strain evidence="5 6">TUFC12733</strain>
    </source>
</reference>
<evidence type="ECO:0000256" key="1">
    <source>
        <dbReference type="ARBA" id="ARBA00019186"/>
    </source>
</evidence>
<evidence type="ECO:0000256" key="3">
    <source>
        <dbReference type="ARBA" id="ARBA00025745"/>
    </source>
</evidence>
<dbReference type="PIRSF" id="PIRSF010044">
    <property type="entry name" value="UCP010044"/>
    <property type="match status" value="1"/>
</dbReference>
<keyword evidence="6" id="KW-1185">Reference proteome</keyword>
<dbReference type="OrthoDB" id="10260712at2759"/>
<dbReference type="Gene3D" id="3.40.50.10900">
    <property type="entry name" value="PAC-like subunit"/>
    <property type="match status" value="2"/>
</dbReference>
<dbReference type="EMBL" id="KV417271">
    <property type="protein sequence ID" value="KZO99796.1"/>
    <property type="molecule type" value="Genomic_DNA"/>
</dbReference>
<dbReference type="PANTHER" id="PTHR12970">
    <property type="entry name" value="PROTEASOME ASSEMBLY CHAPERONE 2"/>
    <property type="match status" value="1"/>
</dbReference>
<accession>A0A167QIN7</accession>
<comment type="subunit">
    <text evidence="4">Component of the 20S proteasome chaperone.</text>
</comment>
<keyword evidence="2 4" id="KW-0143">Chaperone</keyword>
<proteinExistence type="inferred from homology"/>
<evidence type="ECO:0000256" key="4">
    <source>
        <dbReference type="PIRNR" id="PIRNR010044"/>
    </source>
</evidence>
<dbReference type="STRING" id="1330018.A0A167QIN7"/>
<dbReference type="GO" id="GO:0043248">
    <property type="term" value="P:proteasome assembly"/>
    <property type="evidence" value="ECO:0007669"/>
    <property type="project" value="TreeGrafter"/>
</dbReference>
<comment type="function">
    <text evidence="4">Involved in 20S proteasome assembly.</text>
</comment>
<dbReference type="InterPro" id="IPR016562">
    <property type="entry name" value="Proteasome_assmbl_chp_2_euk"/>
</dbReference>
<evidence type="ECO:0000256" key="2">
    <source>
        <dbReference type="ARBA" id="ARBA00023186"/>
    </source>
</evidence>
<protein>
    <recommendedName>
        <fullName evidence="1 4">Proteasome assembly chaperone 2</fullName>
    </recommendedName>
</protein>
<comment type="similarity">
    <text evidence="3 4">Belongs to the PSMG2 family.</text>
</comment>
<dbReference type="GO" id="GO:0005634">
    <property type="term" value="C:nucleus"/>
    <property type="evidence" value="ECO:0007669"/>
    <property type="project" value="TreeGrafter"/>
</dbReference>
<dbReference type="InterPro" id="IPR038389">
    <property type="entry name" value="PSMG2_sf"/>
</dbReference>
<sequence length="235" mass="25004">MPASLTPKPIVSVGNIGQLAADLLIASLRLDRQAMLDPSCLIPVAGGREEGEGVTTPLEVFGKPSSGVVVLQQRSPALSAQKTQFVEQLTSFIRSAQFSRVLVLTGVDVVAREDRHMSSPIYHFAPPSSGSPGPFLDRLTLTTPSYLRTPSEQLPPVPGSGLTRRVLGSLAEAALPGLAVGVLLQFVMEGDNRGDARFLAQVAAKVVDVPVPEWTEPPSWRVGLFGTPQEQTLYG</sequence>
<gene>
    <name evidence="5" type="ORF">CALVIDRAFT_534218</name>
</gene>
<dbReference type="InterPro" id="IPR019151">
    <property type="entry name" value="Proteasome_assmbl_chaperone_2"/>
</dbReference>
<name>A0A167QIN7_CALVF</name>
<evidence type="ECO:0000313" key="5">
    <source>
        <dbReference type="EMBL" id="KZO99796.1"/>
    </source>
</evidence>
<dbReference type="GO" id="GO:0005829">
    <property type="term" value="C:cytosol"/>
    <property type="evidence" value="ECO:0007669"/>
    <property type="project" value="TreeGrafter"/>
</dbReference>
<dbReference type="PANTHER" id="PTHR12970:SF1">
    <property type="entry name" value="PROTEASOME ASSEMBLY CHAPERONE 2"/>
    <property type="match status" value="1"/>
</dbReference>
<dbReference type="Pfam" id="PF09754">
    <property type="entry name" value="PAC2"/>
    <property type="match status" value="1"/>
</dbReference>
<evidence type="ECO:0000313" key="6">
    <source>
        <dbReference type="Proteomes" id="UP000076738"/>
    </source>
</evidence>
<dbReference type="Proteomes" id="UP000076738">
    <property type="component" value="Unassembled WGS sequence"/>
</dbReference>